<reference evidence="4" key="1">
    <citation type="submission" date="2018-06" db="EMBL/GenBank/DDBJ databases">
        <authorList>
            <person name="Zhirakovskaya E."/>
        </authorList>
    </citation>
    <scope>NUCLEOTIDE SEQUENCE</scope>
</reference>
<accession>A0A3B1DQI4</accession>
<proteinExistence type="predicted"/>
<gene>
    <name evidence="4" type="ORF">MNBD_PLANCTO02-2716</name>
</gene>
<dbReference type="SUPFAM" id="SSF53300">
    <property type="entry name" value="vWA-like"/>
    <property type="match status" value="1"/>
</dbReference>
<evidence type="ECO:0000256" key="1">
    <source>
        <dbReference type="SAM" id="MobiDB-lite"/>
    </source>
</evidence>
<keyword evidence="2" id="KW-0472">Membrane</keyword>
<evidence type="ECO:0000259" key="3">
    <source>
        <dbReference type="PROSITE" id="PS50234"/>
    </source>
</evidence>
<feature type="compositionally biased region" description="Gly residues" evidence="1">
    <location>
        <begin position="146"/>
        <end position="160"/>
    </location>
</feature>
<evidence type="ECO:0000313" key="4">
    <source>
        <dbReference type="EMBL" id="VAX38338.1"/>
    </source>
</evidence>
<dbReference type="Gene3D" id="3.40.50.410">
    <property type="entry name" value="von Willebrand factor, type A domain"/>
    <property type="match status" value="1"/>
</dbReference>
<name>A0A3B1DQI4_9ZZZZ</name>
<dbReference type="EMBL" id="UOGL01000181">
    <property type="protein sequence ID" value="VAX38338.1"/>
    <property type="molecule type" value="Genomic_DNA"/>
</dbReference>
<dbReference type="InterPro" id="IPR036465">
    <property type="entry name" value="vWFA_dom_sf"/>
</dbReference>
<keyword evidence="2" id="KW-0812">Transmembrane</keyword>
<dbReference type="AlphaFoldDB" id="A0A3B1DQI4"/>
<sequence>MLLSLQKWLKNIFWAKGNRVWYGALYASTALHLSLMVILTFVLIFPAQQTETSPLMNSLWEAKEKPLEEIVQTTAVFAKDVAPSAGGESMRVSSFVGSHQASHAPRFQLSPPSLLVDNSAYEISQSFLAKNVGESLSVKKVKQKGSGNGKGKNNGNGKGNGTPFFGIRADGKRFVYVVDGSRSMNHPHPSKAKTRFKRLKMELIKSISELDPSKQFFVIFFNSEPIPMPANQMPFATQFNKKRYLTWVANSRADGTTDPRDAMLLAMSLNPDVIYFLTDGRFDINVVIDLNKIAQRQIVIHTYAFSNKGGEKTLKRIARRNRGIYTFVP</sequence>
<dbReference type="PROSITE" id="PS50234">
    <property type="entry name" value="VWFA"/>
    <property type="match status" value="1"/>
</dbReference>
<dbReference type="InterPro" id="IPR002035">
    <property type="entry name" value="VWF_A"/>
</dbReference>
<feature type="domain" description="VWFA" evidence="3">
    <location>
        <begin position="173"/>
        <end position="329"/>
    </location>
</feature>
<keyword evidence="2" id="KW-1133">Transmembrane helix</keyword>
<evidence type="ECO:0000256" key="2">
    <source>
        <dbReference type="SAM" id="Phobius"/>
    </source>
</evidence>
<protein>
    <recommendedName>
        <fullName evidence="3">VWFA domain-containing protein</fullName>
    </recommendedName>
</protein>
<dbReference type="Pfam" id="PF00092">
    <property type="entry name" value="VWA"/>
    <property type="match status" value="1"/>
</dbReference>
<organism evidence="4">
    <name type="scientific">hydrothermal vent metagenome</name>
    <dbReference type="NCBI Taxonomy" id="652676"/>
    <lineage>
        <taxon>unclassified sequences</taxon>
        <taxon>metagenomes</taxon>
        <taxon>ecological metagenomes</taxon>
    </lineage>
</organism>
<feature type="region of interest" description="Disordered" evidence="1">
    <location>
        <begin position="140"/>
        <end position="163"/>
    </location>
</feature>
<feature type="transmembrane region" description="Helical" evidence="2">
    <location>
        <begin position="20"/>
        <end position="45"/>
    </location>
</feature>